<feature type="signal peptide" evidence="1">
    <location>
        <begin position="1"/>
        <end position="23"/>
    </location>
</feature>
<proteinExistence type="predicted"/>
<name>A0ABS8G5Y2_9ALTE</name>
<evidence type="ECO:0000256" key="1">
    <source>
        <dbReference type="SAM" id="SignalP"/>
    </source>
</evidence>
<keyword evidence="3" id="KW-1185">Reference proteome</keyword>
<organism evidence="2 3">
    <name type="scientific">Fluctibacter halophilus</name>
    <dbReference type="NCBI Taxonomy" id="226011"/>
    <lineage>
        <taxon>Bacteria</taxon>
        <taxon>Pseudomonadati</taxon>
        <taxon>Pseudomonadota</taxon>
        <taxon>Gammaproteobacteria</taxon>
        <taxon>Alteromonadales</taxon>
        <taxon>Alteromonadaceae</taxon>
        <taxon>Fluctibacter</taxon>
    </lineage>
</organism>
<comment type="caution">
    <text evidence="2">The sequence shown here is derived from an EMBL/GenBank/DDBJ whole genome shotgun (WGS) entry which is preliminary data.</text>
</comment>
<reference evidence="2 3" key="1">
    <citation type="submission" date="2021-10" db="EMBL/GenBank/DDBJ databases">
        <title>Draft genome of Aestuariibacter halophilus JC2043.</title>
        <authorList>
            <person name="Emsley S.A."/>
            <person name="Pfannmuller K.M."/>
            <person name="Ushijima B."/>
            <person name="Saw J.H."/>
            <person name="Videau P."/>
        </authorList>
    </citation>
    <scope>NUCLEOTIDE SEQUENCE [LARGE SCALE GENOMIC DNA]</scope>
    <source>
        <strain evidence="2 3">JC2043</strain>
    </source>
</reference>
<gene>
    <name evidence="2" type="ORF">LJ739_06900</name>
</gene>
<sequence length="64" mass="6581">MKNKIAKGLVLVFGLGVSGVMLAQDVTAATPEDDTSTFCDLFPILCQVTTQGGNGGGEEPPKPD</sequence>
<protein>
    <recommendedName>
        <fullName evidence="4">Secreted protein</fullName>
    </recommendedName>
</protein>
<feature type="chain" id="PRO_5047488712" description="Secreted protein" evidence="1">
    <location>
        <begin position="24"/>
        <end position="64"/>
    </location>
</feature>
<keyword evidence="1" id="KW-0732">Signal</keyword>
<evidence type="ECO:0008006" key="4">
    <source>
        <dbReference type="Google" id="ProtNLM"/>
    </source>
</evidence>
<dbReference type="RefSeq" id="WP_229158444.1">
    <property type="nucleotide sequence ID" value="NZ_JAJEWP010000001.1"/>
</dbReference>
<evidence type="ECO:0000313" key="2">
    <source>
        <dbReference type="EMBL" id="MCC2615965.1"/>
    </source>
</evidence>
<dbReference type="Proteomes" id="UP001520878">
    <property type="component" value="Unassembled WGS sequence"/>
</dbReference>
<dbReference type="EMBL" id="JAJEWP010000001">
    <property type="protein sequence ID" value="MCC2615965.1"/>
    <property type="molecule type" value="Genomic_DNA"/>
</dbReference>
<evidence type="ECO:0000313" key="3">
    <source>
        <dbReference type="Proteomes" id="UP001520878"/>
    </source>
</evidence>
<accession>A0ABS8G5Y2</accession>